<evidence type="ECO:0000256" key="3">
    <source>
        <dbReference type="ARBA" id="ARBA00023136"/>
    </source>
</evidence>
<proteinExistence type="inferred from homology"/>
<dbReference type="PROSITE" id="PS51257">
    <property type="entry name" value="PROKAR_LIPOPROTEIN"/>
    <property type="match status" value="1"/>
</dbReference>
<accession>A0ABW4TVZ7</accession>
<comment type="caution">
    <text evidence="8">The sequence shown here is derived from an EMBL/GenBank/DDBJ whole genome shotgun (WGS) entry which is preliminary data.</text>
</comment>
<reference evidence="9" key="1">
    <citation type="journal article" date="2019" name="Int. J. Syst. Evol. Microbiol.">
        <title>The Global Catalogue of Microorganisms (GCM) 10K type strain sequencing project: providing services to taxonomists for standard genome sequencing and annotation.</title>
        <authorList>
            <consortium name="The Broad Institute Genomics Platform"/>
            <consortium name="The Broad Institute Genome Sequencing Center for Infectious Disease"/>
            <person name="Wu L."/>
            <person name="Ma J."/>
        </authorList>
    </citation>
    <scope>NUCLEOTIDE SEQUENCE [LARGE SCALE GENOMIC DNA]</scope>
    <source>
        <strain evidence="9">CGMCC 1.12702</strain>
    </source>
</reference>
<dbReference type="PANTHER" id="PTHR30429">
    <property type="entry name" value="D-METHIONINE-BINDING LIPOPROTEIN METQ"/>
    <property type="match status" value="1"/>
</dbReference>
<evidence type="ECO:0000313" key="8">
    <source>
        <dbReference type="EMBL" id="MFD1949388.1"/>
    </source>
</evidence>
<dbReference type="InterPro" id="IPR004872">
    <property type="entry name" value="Lipoprotein_NlpA"/>
</dbReference>
<feature type="signal peptide" evidence="7">
    <location>
        <begin position="1"/>
        <end position="27"/>
    </location>
</feature>
<dbReference type="CDD" id="cd13597">
    <property type="entry name" value="PBP2_lipoprotein_Tp32"/>
    <property type="match status" value="1"/>
</dbReference>
<evidence type="ECO:0000256" key="7">
    <source>
        <dbReference type="SAM" id="SignalP"/>
    </source>
</evidence>
<evidence type="ECO:0000313" key="9">
    <source>
        <dbReference type="Proteomes" id="UP001597400"/>
    </source>
</evidence>
<comment type="subcellular location">
    <subcellularLocation>
        <location evidence="1">Membrane</location>
        <topology evidence="1">Lipid-anchor</topology>
    </subcellularLocation>
</comment>
<comment type="similarity">
    <text evidence="6">Belongs to the nlpA lipoprotein family.</text>
</comment>
<evidence type="ECO:0000256" key="1">
    <source>
        <dbReference type="ARBA" id="ARBA00004635"/>
    </source>
</evidence>
<keyword evidence="9" id="KW-1185">Reference proteome</keyword>
<dbReference type="Proteomes" id="UP001597400">
    <property type="component" value="Unassembled WGS sequence"/>
</dbReference>
<sequence length="268" mass="28391">MLRRNLLAGLAALTLLTACGGGGGSAAADPNVLVVAATAVPHAEILEHVKPVLAKEGVTLEVRTFNDYVQPNVQVAEGRILVNYFQTKPYLDGFNAARGTKLVTLAGIHVEPLGAYSRKWKTLAALPKGAVVAIPNDSSTTGRALTLLAKAGLIRLKNPADPLATVGDIVDNPRGLVFRELEAATLPRVLDQVDMALINTNYALDAKLDPTRDALTIEGKDSPYVNYLVGLAPAARDPRVVKLIAALRSDDVKAFIAQKYKGAVIPAF</sequence>
<evidence type="ECO:0000256" key="2">
    <source>
        <dbReference type="ARBA" id="ARBA00022729"/>
    </source>
</evidence>
<dbReference type="Pfam" id="PF03180">
    <property type="entry name" value="Lipoprotein_9"/>
    <property type="match status" value="1"/>
</dbReference>
<keyword evidence="3" id="KW-0472">Membrane</keyword>
<name>A0ABW4TVZ7_9SPHN</name>
<protein>
    <recommendedName>
        <fullName evidence="6">Lipoprotein</fullName>
    </recommendedName>
</protein>
<organism evidence="8 9">
    <name type="scientific">Sphingomonas arantia</name>
    <dbReference type="NCBI Taxonomy" id="1460676"/>
    <lineage>
        <taxon>Bacteria</taxon>
        <taxon>Pseudomonadati</taxon>
        <taxon>Pseudomonadota</taxon>
        <taxon>Alphaproteobacteria</taxon>
        <taxon>Sphingomonadales</taxon>
        <taxon>Sphingomonadaceae</taxon>
        <taxon>Sphingomonas</taxon>
    </lineage>
</organism>
<dbReference type="Gene3D" id="3.40.190.10">
    <property type="entry name" value="Periplasmic binding protein-like II"/>
    <property type="match status" value="2"/>
</dbReference>
<dbReference type="SUPFAM" id="SSF53850">
    <property type="entry name" value="Periplasmic binding protein-like II"/>
    <property type="match status" value="1"/>
</dbReference>
<keyword evidence="2 7" id="KW-0732">Signal</keyword>
<keyword evidence="4" id="KW-0564">Palmitate</keyword>
<feature type="chain" id="PRO_5046204623" description="Lipoprotein" evidence="7">
    <location>
        <begin position="28"/>
        <end position="268"/>
    </location>
</feature>
<keyword evidence="5 6" id="KW-0449">Lipoprotein</keyword>
<gene>
    <name evidence="8" type="ORF">ACFSGX_01240</name>
</gene>
<evidence type="ECO:0000256" key="6">
    <source>
        <dbReference type="PIRNR" id="PIRNR002854"/>
    </source>
</evidence>
<dbReference type="EMBL" id="JBHUGS010000001">
    <property type="protein sequence ID" value="MFD1949388.1"/>
    <property type="molecule type" value="Genomic_DNA"/>
</dbReference>
<evidence type="ECO:0000256" key="5">
    <source>
        <dbReference type="ARBA" id="ARBA00023288"/>
    </source>
</evidence>
<dbReference type="PIRSF" id="PIRSF002854">
    <property type="entry name" value="MetQ"/>
    <property type="match status" value="1"/>
</dbReference>
<dbReference type="PANTHER" id="PTHR30429:SF0">
    <property type="entry name" value="METHIONINE-BINDING LIPOPROTEIN METQ"/>
    <property type="match status" value="1"/>
</dbReference>
<evidence type="ECO:0000256" key="4">
    <source>
        <dbReference type="ARBA" id="ARBA00023139"/>
    </source>
</evidence>